<dbReference type="EMBL" id="BLVP01000008">
    <property type="protein sequence ID" value="GFM37599.1"/>
    <property type="molecule type" value="Genomic_DNA"/>
</dbReference>
<reference evidence="2 3" key="1">
    <citation type="submission" date="2020-05" db="EMBL/GenBank/DDBJ databases">
        <title>Draft genome sequence of Desulfovibrio psychrotolerans JS1T.</title>
        <authorList>
            <person name="Ueno A."/>
            <person name="Tamazawa S."/>
            <person name="Tamamura S."/>
            <person name="Murakami T."/>
            <person name="Kiyama T."/>
            <person name="Inomata H."/>
            <person name="Amano Y."/>
            <person name="Miyakawa K."/>
            <person name="Tamaki H."/>
            <person name="Naganuma T."/>
            <person name="Kaneko K."/>
        </authorList>
    </citation>
    <scope>NUCLEOTIDE SEQUENCE [LARGE SCALE GENOMIC DNA]</scope>
    <source>
        <strain evidence="2 3">JS1</strain>
    </source>
</reference>
<dbReference type="Gene3D" id="1.25.40.10">
    <property type="entry name" value="Tetratricopeptide repeat domain"/>
    <property type="match status" value="1"/>
</dbReference>
<keyword evidence="3" id="KW-1185">Reference proteome</keyword>
<dbReference type="Proteomes" id="UP000503820">
    <property type="component" value="Unassembled WGS sequence"/>
</dbReference>
<dbReference type="InterPro" id="IPR006597">
    <property type="entry name" value="Sel1-like"/>
</dbReference>
<dbReference type="PANTHER" id="PTHR46430">
    <property type="entry name" value="PROTEIN SKT5-RELATED"/>
    <property type="match status" value="1"/>
</dbReference>
<keyword evidence="1" id="KW-0677">Repeat</keyword>
<accession>A0A7J0BV64</accession>
<comment type="caution">
    <text evidence="2">The sequence shown here is derived from an EMBL/GenBank/DDBJ whole genome shotgun (WGS) entry which is preliminary data.</text>
</comment>
<dbReference type="Pfam" id="PF08238">
    <property type="entry name" value="Sel1"/>
    <property type="match status" value="2"/>
</dbReference>
<proteinExistence type="predicted"/>
<evidence type="ECO:0000313" key="3">
    <source>
        <dbReference type="Proteomes" id="UP000503820"/>
    </source>
</evidence>
<dbReference type="InterPro" id="IPR051726">
    <property type="entry name" value="Chitin_Synth_Reg"/>
</dbReference>
<evidence type="ECO:0000313" key="2">
    <source>
        <dbReference type="EMBL" id="GFM37599.1"/>
    </source>
</evidence>
<name>A0A7J0BV64_9BACT</name>
<organism evidence="2 3">
    <name type="scientific">Desulfovibrio psychrotolerans</name>
    <dbReference type="NCBI Taxonomy" id="415242"/>
    <lineage>
        <taxon>Bacteria</taxon>
        <taxon>Pseudomonadati</taxon>
        <taxon>Thermodesulfobacteriota</taxon>
        <taxon>Desulfovibrionia</taxon>
        <taxon>Desulfovibrionales</taxon>
        <taxon>Desulfovibrionaceae</taxon>
        <taxon>Desulfovibrio</taxon>
    </lineage>
</organism>
<dbReference type="SMART" id="SM00671">
    <property type="entry name" value="SEL1"/>
    <property type="match status" value="2"/>
</dbReference>
<protein>
    <submittedName>
        <fullName evidence="2">Uncharacterized protein</fullName>
    </submittedName>
</protein>
<dbReference type="PANTHER" id="PTHR46430:SF1">
    <property type="entry name" value="CHITIN SYNTHASE REGULATOR SKT5-RELATED"/>
    <property type="match status" value="1"/>
</dbReference>
<sequence length="213" mass="23060">MNTYCEGALDTIANAKLVRAVLYGCAFLIWGVASNALAQGVEEDHTGLTNAEICIKIYNINRPFENCEQLYSSCLSAIAEGEKHINHIMGVVLFSGRCNEMDLEKSKSHFVSGAEAGDAKSDAYLAYMYLFGIAGEADMKKAYQHGIRAAEAGVPRGQFVVGMMYLNGLGVQKDVEKAKSLLEVSAKKGFVQSIKVMSIINKNGTMSFGGSYE</sequence>
<gene>
    <name evidence="2" type="ORF">DSM19430T_22830</name>
</gene>
<dbReference type="AlphaFoldDB" id="A0A7J0BV64"/>
<evidence type="ECO:0000256" key="1">
    <source>
        <dbReference type="ARBA" id="ARBA00022737"/>
    </source>
</evidence>
<dbReference type="SUPFAM" id="SSF81901">
    <property type="entry name" value="HCP-like"/>
    <property type="match status" value="1"/>
</dbReference>
<dbReference type="InterPro" id="IPR011990">
    <property type="entry name" value="TPR-like_helical_dom_sf"/>
</dbReference>